<evidence type="ECO:0000313" key="5">
    <source>
        <dbReference type="EMBL" id="JAJ19096.1"/>
    </source>
</evidence>
<sequence>MQFLILAALIAVAVAETAYPAYPSNSVAYDKSSDDYVGFCTRNMIKTYIYKGLHFIWQAPQPYSYSYAVKDEASYNDYSHSESSDGKVVTGSYSVALPDGRTQVVTYKADSYGYVADVKYIGEAKYPEYKPSSYSPSYESPSYPTSDPTY</sequence>
<dbReference type="GO" id="GO:0031012">
    <property type="term" value="C:extracellular matrix"/>
    <property type="evidence" value="ECO:0007669"/>
    <property type="project" value="TreeGrafter"/>
</dbReference>
<accession>A0A0P5A401</accession>
<dbReference type="EMBL" id="GDIP01216454">
    <property type="protein sequence ID" value="JAJ06948.1"/>
    <property type="molecule type" value="Transcribed_RNA"/>
</dbReference>
<name>A0A0P5A401_9CRUS</name>
<dbReference type="PRINTS" id="PR00947">
    <property type="entry name" value="CUTICLE"/>
</dbReference>
<keyword evidence="1 2" id="KW-0193">Cuticle</keyword>
<reference evidence="5" key="2">
    <citation type="submission" date="2015-10" db="EMBL/GenBank/DDBJ databases">
        <authorList>
            <person name="Gilbert D.G."/>
        </authorList>
    </citation>
    <scope>NUCLEOTIDE SEQUENCE</scope>
</reference>
<dbReference type="AlphaFoldDB" id="A0A0P5A401"/>
<evidence type="ECO:0000256" key="3">
    <source>
        <dbReference type="SAM" id="MobiDB-lite"/>
    </source>
</evidence>
<dbReference type="PROSITE" id="PS51155">
    <property type="entry name" value="CHIT_BIND_RR_2"/>
    <property type="match status" value="1"/>
</dbReference>
<dbReference type="EMBL" id="GDIP01204306">
    <property type="protein sequence ID" value="JAJ19096.1"/>
    <property type="molecule type" value="Transcribed_RNA"/>
</dbReference>
<dbReference type="PANTHER" id="PTHR12236:SF79">
    <property type="entry name" value="CUTICULAR PROTEIN 50CB-RELATED"/>
    <property type="match status" value="1"/>
</dbReference>
<dbReference type="InterPro" id="IPR000618">
    <property type="entry name" value="Insect_cuticle"/>
</dbReference>
<organism evidence="5">
    <name type="scientific">Daphnia magna</name>
    <dbReference type="NCBI Taxonomy" id="35525"/>
    <lineage>
        <taxon>Eukaryota</taxon>
        <taxon>Metazoa</taxon>
        <taxon>Ecdysozoa</taxon>
        <taxon>Arthropoda</taxon>
        <taxon>Crustacea</taxon>
        <taxon>Branchiopoda</taxon>
        <taxon>Diplostraca</taxon>
        <taxon>Cladocera</taxon>
        <taxon>Anomopoda</taxon>
        <taxon>Daphniidae</taxon>
        <taxon>Daphnia</taxon>
    </lineage>
</organism>
<feature type="chain" id="PRO_5013461811" evidence="4">
    <location>
        <begin position="16"/>
        <end position="150"/>
    </location>
</feature>
<feature type="region of interest" description="Disordered" evidence="3">
    <location>
        <begin position="127"/>
        <end position="150"/>
    </location>
</feature>
<dbReference type="GO" id="GO:0005615">
    <property type="term" value="C:extracellular space"/>
    <property type="evidence" value="ECO:0007669"/>
    <property type="project" value="TreeGrafter"/>
</dbReference>
<dbReference type="InterPro" id="IPR031311">
    <property type="entry name" value="CHIT_BIND_RR_consensus"/>
</dbReference>
<dbReference type="GO" id="GO:0042302">
    <property type="term" value="F:structural constituent of cuticle"/>
    <property type="evidence" value="ECO:0007669"/>
    <property type="project" value="UniProtKB-UniRule"/>
</dbReference>
<dbReference type="Pfam" id="PF00379">
    <property type="entry name" value="Chitin_bind_4"/>
    <property type="match status" value="1"/>
</dbReference>
<dbReference type="InterPro" id="IPR051217">
    <property type="entry name" value="Insect_Cuticle_Struc_Prot"/>
</dbReference>
<dbReference type="PROSITE" id="PS00233">
    <property type="entry name" value="CHIT_BIND_RR_1"/>
    <property type="match status" value="1"/>
</dbReference>
<evidence type="ECO:0000256" key="2">
    <source>
        <dbReference type="PROSITE-ProRule" id="PRU00497"/>
    </source>
</evidence>
<keyword evidence="4" id="KW-0732">Signal</keyword>
<feature type="compositionally biased region" description="Low complexity" evidence="3">
    <location>
        <begin position="129"/>
        <end position="150"/>
    </location>
</feature>
<reference evidence="5" key="1">
    <citation type="submission" date="2015-10" db="EMBL/GenBank/DDBJ databases">
        <title>Daphnia magna gene sets from two clonal populations assembled and annotated with EvidentialGene.</title>
        <authorList>
            <person name="Gilbert D."/>
            <person name="Podicheti R."/>
            <person name="Orsini L."/>
            <person name="Colbourne J."/>
            <person name="Pfrender M."/>
        </authorList>
    </citation>
    <scope>NUCLEOTIDE SEQUENCE</scope>
</reference>
<dbReference type="PANTHER" id="PTHR12236">
    <property type="entry name" value="STRUCTURAL CONTITUENT OF CUTICLE"/>
    <property type="match status" value="1"/>
</dbReference>
<protein>
    <submittedName>
        <fullName evidence="5">Putative Cuticle protein</fullName>
    </submittedName>
</protein>
<proteinExistence type="predicted"/>
<feature type="signal peptide" evidence="4">
    <location>
        <begin position="1"/>
        <end position="15"/>
    </location>
</feature>
<evidence type="ECO:0000256" key="4">
    <source>
        <dbReference type="SAM" id="SignalP"/>
    </source>
</evidence>
<evidence type="ECO:0000256" key="1">
    <source>
        <dbReference type="ARBA" id="ARBA00022460"/>
    </source>
</evidence>